<evidence type="ECO:0000313" key="2">
    <source>
        <dbReference type="EMBL" id="KAK0155422.1"/>
    </source>
</evidence>
<proteinExistence type="predicted"/>
<reference evidence="2" key="1">
    <citation type="journal article" date="2023" name="Front. Mar. Sci.">
        <title>A new Merluccius polli reference genome to investigate the effects of global change in West African waters.</title>
        <authorList>
            <person name="Mateo J.L."/>
            <person name="Blanco-Fernandez C."/>
            <person name="Garcia-Vazquez E."/>
            <person name="Machado-Schiaffino G."/>
        </authorList>
    </citation>
    <scope>NUCLEOTIDE SEQUENCE</scope>
    <source>
        <strain evidence="2">C29</strain>
        <tissue evidence="2">Fin</tissue>
    </source>
</reference>
<evidence type="ECO:0000313" key="3">
    <source>
        <dbReference type="Proteomes" id="UP001174136"/>
    </source>
</evidence>
<dbReference type="EMBL" id="JAOPHQ010000287">
    <property type="protein sequence ID" value="KAK0155422.1"/>
    <property type="molecule type" value="Genomic_DNA"/>
</dbReference>
<feature type="compositionally biased region" description="Polar residues" evidence="1">
    <location>
        <begin position="555"/>
        <end position="568"/>
    </location>
</feature>
<gene>
    <name evidence="2" type="ORF">N1851_002224</name>
</gene>
<organism evidence="2 3">
    <name type="scientific">Merluccius polli</name>
    <name type="common">Benguela hake</name>
    <name type="synonym">Merluccius cadenati</name>
    <dbReference type="NCBI Taxonomy" id="89951"/>
    <lineage>
        <taxon>Eukaryota</taxon>
        <taxon>Metazoa</taxon>
        <taxon>Chordata</taxon>
        <taxon>Craniata</taxon>
        <taxon>Vertebrata</taxon>
        <taxon>Euteleostomi</taxon>
        <taxon>Actinopterygii</taxon>
        <taxon>Neopterygii</taxon>
        <taxon>Teleostei</taxon>
        <taxon>Neoteleostei</taxon>
        <taxon>Acanthomorphata</taxon>
        <taxon>Zeiogadaria</taxon>
        <taxon>Gadariae</taxon>
        <taxon>Gadiformes</taxon>
        <taxon>Gadoidei</taxon>
        <taxon>Merlucciidae</taxon>
        <taxon>Merluccius</taxon>
    </lineage>
</organism>
<feature type="compositionally biased region" description="Gly residues" evidence="1">
    <location>
        <begin position="514"/>
        <end position="550"/>
    </location>
</feature>
<keyword evidence="3" id="KW-1185">Reference proteome</keyword>
<dbReference type="AlphaFoldDB" id="A0AA47PD81"/>
<protein>
    <submittedName>
        <fullName evidence="2">Uncharacterized protein</fullName>
    </submittedName>
</protein>
<evidence type="ECO:0000256" key="1">
    <source>
        <dbReference type="SAM" id="MobiDB-lite"/>
    </source>
</evidence>
<accession>A0AA47PD81</accession>
<dbReference type="PANTHER" id="PTHR46289">
    <property type="entry name" value="52 KDA REPRESSOR OF THE INHIBITOR OF THE PROTEIN KINASE-LIKE PROTEIN-RELATED"/>
    <property type="match status" value="1"/>
</dbReference>
<sequence length="568" mass="62611">MKRIYESGSQKMKKKDQRQEFIAKLPKLSSFFTGAAVATGPSAEQEPFALTGNGNVNVLPAPVNPSGSGSGSGSASSDVDVNQQTDRDDAQLAVSNSMSPSSSTSDIDYENASETHILVVEDPALWPKLLTDIEGCSIVRMGPVQVKDKDFPQNEKGRRFTKANYYIVMKNAKRLMAQFDPVMREHLRRIQAKEASDTYLSSRIQNEVVSLVAKCTTDAIVDRRLYSLFSSSVHRWTILKDHVKTFTFPDILNALTALEDHAKEKLDAEVASSARRIFKEMQTWPFLVSTIVWYNVLYQISKLSKLLQSPTVSVDTFRRQITAVTGFLQEFREMGFNSVKTDAREIAEEIEVEMTWLEVRKRRAKRQFEYEGGEETQGTAEEIFKREVFLPLVDTALVTVKERFSHMETFFQLYGFLYSKDLMKSTKEAGRLGECCHKLEQATEDVEAQDLRLEVEGAVQSFPTDISTLSEMLNHIYKENIVDLYPNLSIALRFLLTLPVTVASGSALRATGSGATGPGATGPGATGPGATGPGNTGPGNTGPGNTGPGNTGPTSHRTAASSRQLRTA</sequence>
<dbReference type="InterPro" id="IPR052958">
    <property type="entry name" value="IFN-induced_PKR_regulator"/>
</dbReference>
<dbReference type="Proteomes" id="UP001174136">
    <property type="component" value="Unassembled WGS sequence"/>
</dbReference>
<name>A0AA47PD81_MERPO</name>
<dbReference type="PANTHER" id="PTHR46289:SF19">
    <property type="entry name" value="ZINC FINGER MYM-TYPE CONTAINING 1"/>
    <property type="match status" value="1"/>
</dbReference>
<feature type="region of interest" description="Disordered" evidence="1">
    <location>
        <begin position="45"/>
        <end position="84"/>
    </location>
</feature>
<comment type="caution">
    <text evidence="2">The sequence shown here is derived from an EMBL/GenBank/DDBJ whole genome shotgun (WGS) entry which is preliminary data.</text>
</comment>
<feature type="region of interest" description="Disordered" evidence="1">
    <location>
        <begin position="510"/>
        <end position="568"/>
    </location>
</feature>